<proteinExistence type="predicted"/>
<sequence length="112" mass="13155">MKEASTYNTQCTKMLLTLLYPPMRNLSEPILSLPVRSVVRPNSNRTEASGPIDLEQMSHSFVRQPPLRRKDKGLCWDHRRFSDGESSPRPKLHKRFSWMDRFIFLRSLHPFG</sequence>
<reference evidence="2 3" key="1">
    <citation type="submission" date="2023-09" db="EMBL/GenBank/DDBJ databases">
        <title>Nesidiocoris tenuis whole genome shotgun sequence.</title>
        <authorList>
            <person name="Shibata T."/>
            <person name="Shimoda M."/>
            <person name="Kobayashi T."/>
            <person name="Uehara T."/>
        </authorList>
    </citation>
    <scope>NUCLEOTIDE SEQUENCE [LARGE SCALE GENOMIC DNA]</scope>
    <source>
        <strain evidence="2 3">Japan</strain>
    </source>
</reference>
<gene>
    <name evidence="2" type="ORF">NTJ_06705</name>
</gene>
<feature type="region of interest" description="Disordered" evidence="1">
    <location>
        <begin position="41"/>
        <end position="61"/>
    </location>
</feature>
<organism evidence="2 3">
    <name type="scientific">Nesidiocoris tenuis</name>
    <dbReference type="NCBI Taxonomy" id="355587"/>
    <lineage>
        <taxon>Eukaryota</taxon>
        <taxon>Metazoa</taxon>
        <taxon>Ecdysozoa</taxon>
        <taxon>Arthropoda</taxon>
        <taxon>Hexapoda</taxon>
        <taxon>Insecta</taxon>
        <taxon>Pterygota</taxon>
        <taxon>Neoptera</taxon>
        <taxon>Paraneoptera</taxon>
        <taxon>Hemiptera</taxon>
        <taxon>Heteroptera</taxon>
        <taxon>Panheteroptera</taxon>
        <taxon>Cimicomorpha</taxon>
        <taxon>Miridae</taxon>
        <taxon>Dicyphina</taxon>
        <taxon>Nesidiocoris</taxon>
    </lineage>
</organism>
<evidence type="ECO:0000313" key="2">
    <source>
        <dbReference type="EMBL" id="BES93896.1"/>
    </source>
</evidence>
<keyword evidence="3" id="KW-1185">Reference proteome</keyword>
<evidence type="ECO:0000256" key="1">
    <source>
        <dbReference type="SAM" id="MobiDB-lite"/>
    </source>
</evidence>
<accession>A0ABN7ANU1</accession>
<protein>
    <submittedName>
        <fullName evidence="2">Uncharacterized protein</fullName>
    </submittedName>
</protein>
<dbReference type="EMBL" id="AP028912">
    <property type="protein sequence ID" value="BES93896.1"/>
    <property type="molecule type" value="Genomic_DNA"/>
</dbReference>
<name>A0ABN7ANU1_9HEMI</name>
<evidence type="ECO:0000313" key="3">
    <source>
        <dbReference type="Proteomes" id="UP001307889"/>
    </source>
</evidence>
<dbReference type="Proteomes" id="UP001307889">
    <property type="component" value="Chromosome 4"/>
</dbReference>